<protein>
    <submittedName>
        <fullName evidence="1">DUF159 family protein</fullName>
    </submittedName>
</protein>
<sequence length="215" mass="24232">MCNLYEAPQSIADMAAHFGVADPPKLDIPHETKRGEPGIIVRGSVGQRVMLPATWGFPRPQKDGAGGLLHHEPVNLIADLTNPMWRTMAPDPRYRCLIPVAAFAQPDGKRGSMTRTWFKAKDWPIFAWAGFCRKSEEWGPVYGAMTTDSNSAVAPLNPRMPVMLAPDEYDQWLEGSIDDVIEFQFRPPFPADRMEVERTKDLWVQRPRARYGALL</sequence>
<reference evidence="1 2" key="1">
    <citation type="submission" date="2019-07" db="EMBL/GenBank/DDBJ databases">
        <title>Whole genome shotgun sequence of Reyranella soli NBRC 108950.</title>
        <authorList>
            <person name="Hosoyama A."/>
            <person name="Uohara A."/>
            <person name="Ohji S."/>
            <person name="Ichikawa N."/>
        </authorList>
    </citation>
    <scope>NUCLEOTIDE SEQUENCE [LARGE SCALE GENOMIC DNA]</scope>
    <source>
        <strain evidence="1 2">NBRC 108950</strain>
    </source>
</reference>
<dbReference type="SUPFAM" id="SSF143081">
    <property type="entry name" value="BB1717-like"/>
    <property type="match status" value="1"/>
</dbReference>
<dbReference type="EMBL" id="BKAJ01000038">
    <property type="protein sequence ID" value="GEP55512.1"/>
    <property type="molecule type" value="Genomic_DNA"/>
</dbReference>
<dbReference type="InterPro" id="IPR003738">
    <property type="entry name" value="SRAP"/>
</dbReference>
<evidence type="ECO:0000313" key="2">
    <source>
        <dbReference type="Proteomes" id="UP000321058"/>
    </source>
</evidence>
<dbReference type="AlphaFoldDB" id="A0A512N957"/>
<evidence type="ECO:0000313" key="1">
    <source>
        <dbReference type="EMBL" id="GEP55512.1"/>
    </source>
</evidence>
<dbReference type="Pfam" id="PF02586">
    <property type="entry name" value="SRAP"/>
    <property type="match status" value="1"/>
</dbReference>
<keyword evidence="2" id="KW-1185">Reference proteome</keyword>
<accession>A0A512N957</accession>
<dbReference type="GO" id="GO:0106300">
    <property type="term" value="P:protein-DNA covalent cross-linking repair"/>
    <property type="evidence" value="ECO:0007669"/>
    <property type="project" value="InterPro"/>
</dbReference>
<dbReference type="InterPro" id="IPR036590">
    <property type="entry name" value="SRAP-like"/>
</dbReference>
<proteinExistence type="predicted"/>
<organism evidence="1 2">
    <name type="scientific">Reyranella soli</name>
    <dbReference type="NCBI Taxonomy" id="1230389"/>
    <lineage>
        <taxon>Bacteria</taxon>
        <taxon>Pseudomonadati</taxon>
        <taxon>Pseudomonadota</taxon>
        <taxon>Alphaproteobacteria</taxon>
        <taxon>Hyphomicrobiales</taxon>
        <taxon>Reyranellaceae</taxon>
        <taxon>Reyranella</taxon>
    </lineage>
</organism>
<dbReference type="RefSeq" id="WP_147149596.1">
    <property type="nucleotide sequence ID" value="NZ_BKAJ01000038.1"/>
</dbReference>
<name>A0A512N957_9HYPH</name>
<dbReference type="Proteomes" id="UP000321058">
    <property type="component" value="Unassembled WGS sequence"/>
</dbReference>
<dbReference type="Gene3D" id="3.90.1680.10">
    <property type="entry name" value="SOS response associated peptidase-like"/>
    <property type="match status" value="1"/>
</dbReference>
<dbReference type="GO" id="GO:0003697">
    <property type="term" value="F:single-stranded DNA binding"/>
    <property type="evidence" value="ECO:0007669"/>
    <property type="project" value="InterPro"/>
</dbReference>
<comment type="caution">
    <text evidence="1">The sequence shown here is derived from an EMBL/GenBank/DDBJ whole genome shotgun (WGS) entry which is preliminary data.</text>
</comment>
<gene>
    <name evidence="1" type="ORF">RSO01_26780</name>
</gene>
<dbReference type="OrthoDB" id="9782620at2"/>